<keyword evidence="2" id="KW-1185">Reference proteome</keyword>
<sequence length="166" mass="18306">MIRNPIDISTRVSPELSKLIESIIDQLETDEPVTLAMVRSFIVNDLPEEFSETEEMHHFDVGESLVDELDMLIDGFGESAAAVDFIHAFASEQLSRAIETVANDENRENPATLADVRRALAAGLAGRLIGDGVLEDEEGDMLAPELEVLIDRFGGETPAESFLRYE</sequence>
<dbReference type="EMBL" id="AP019536">
    <property type="protein sequence ID" value="BBI99754.1"/>
    <property type="molecule type" value="Genomic_DNA"/>
</dbReference>
<dbReference type="AlphaFoldDB" id="A0AAN1VZT1"/>
<organism evidence="1 2">
    <name type="scientific">Ferrigenium kumadai</name>
    <dbReference type="NCBI Taxonomy" id="1682490"/>
    <lineage>
        <taxon>Bacteria</taxon>
        <taxon>Pseudomonadati</taxon>
        <taxon>Pseudomonadota</taxon>
        <taxon>Betaproteobacteria</taxon>
        <taxon>Nitrosomonadales</taxon>
        <taxon>Gallionellaceae</taxon>
        <taxon>Ferrigenium</taxon>
    </lineage>
</organism>
<dbReference type="RefSeq" id="WP_212784983.1">
    <property type="nucleotide sequence ID" value="NZ_AP019536.1"/>
</dbReference>
<dbReference type="KEGG" id="fku:FGKAn22_14470"/>
<evidence type="ECO:0000313" key="1">
    <source>
        <dbReference type="EMBL" id="BBI99754.1"/>
    </source>
</evidence>
<dbReference type="Proteomes" id="UP001319121">
    <property type="component" value="Chromosome"/>
</dbReference>
<name>A0AAN1VZT1_9PROT</name>
<accession>A0AAN1VZT1</accession>
<reference evidence="1 2" key="1">
    <citation type="submission" date="2019-03" db="EMBL/GenBank/DDBJ databases">
        <title>Complete genome sequence of Ferrigenium kumadai strain An22, a microaerophilic iron-oxidizing bacterium isolated from a paddy field soil.</title>
        <authorList>
            <person name="Watanabe T."/>
            <person name="Asakawa S."/>
        </authorList>
    </citation>
    <scope>NUCLEOTIDE SEQUENCE [LARGE SCALE GENOMIC DNA]</scope>
    <source>
        <strain evidence="1 2">An22</strain>
    </source>
</reference>
<proteinExistence type="predicted"/>
<gene>
    <name evidence="1" type="ORF">FGKAn22_14470</name>
</gene>
<evidence type="ECO:0000313" key="2">
    <source>
        <dbReference type="Proteomes" id="UP001319121"/>
    </source>
</evidence>
<protein>
    <submittedName>
        <fullName evidence="1">Uncharacterized protein</fullName>
    </submittedName>
</protein>